<keyword evidence="3" id="KW-0378">Hydrolase</keyword>
<dbReference type="Pfam" id="PF04970">
    <property type="entry name" value="LRAT"/>
    <property type="match status" value="1"/>
</dbReference>
<dbReference type="Gene3D" id="3.90.1720.10">
    <property type="entry name" value="endopeptidase domain like (from Nostoc punctiforme)"/>
    <property type="match status" value="1"/>
</dbReference>
<name>A0A3B4FKF5_9CICH</name>
<evidence type="ECO:0000256" key="3">
    <source>
        <dbReference type="ARBA" id="ARBA00022801"/>
    </source>
</evidence>
<dbReference type="InterPro" id="IPR007053">
    <property type="entry name" value="LRAT_dom"/>
</dbReference>
<dbReference type="PROSITE" id="PS51934">
    <property type="entry name" value="LRAT"/>
    <property type="match status" value="1"/>
</dbReference>
<accession>A0A3B4FKF5</accession>
<keyword evidence="6" id="KW-0472">Membrane</keyword>
<dbReference type="PANTHER" id="PTHR13943">
    <property type="entry name" value="HRAS-LIKE SUPPRESSOR - RELATED"/>
    <property type="match status" value="1"/>
</dbReference>
<keyword evidence="6" id="KW-1133">Transmembrane helix</keyword>
<protein>
    <recommendedName>
        <fullName evidence="7">LRAT domain-containing protein</fullName>
    </recommendedName>
</protein>
<dbReference type="AlphaFoldDB" id="A0A3B4FKF5"/>
<dbReference type="PANTHER" id="PTHR13943:SF31">
    <property type="entry name" value="PHOSPHOLIPASE A AND ACYLTRANSFERASE 3"/>
    <property type="match status" value="1"/>
</dbReference>
<dbReference type="GO" id="GO:0005737">
    <property type="term" value="C:cytoplasm"/>
    <property type="evidence" value="ECO:0007669"/>
    <property type="project" value="TreeGrafter"/>
</dbReference>
<evidence type="ECO:0000259" key="7">
    <source>
        <dbReference type="PROSITE" id="PS51934"/>
    </source>
</evidence>
<dbReference type="GeneTree" id="ENSGT00940000162660"/>
<reference evidence="8" key="1">
    <citation type="submission" date="2023-09" db="UniProtKB">
        <authorList>
            <consortium name="Ensembl"/>
        </authorList>
    </citation>
    <scope>IDENTIFICATION</scope>
</reference>
<dbReference type="GO" id="GO:0016410">
    <property type="term" value="F:N-acyltransferase activity"/>
    <property type="evidence" value="ECO:0007669"/>
    <property type="project" value="TreeGrafter"/>
</dbReference>
<dbReference type="GO" id="GO:0004623">
    <property type="term" value="F:phospholipase A2 activity"/>
    <property type="evidence" value="ECO:0007669"/>
    <property type="project" value="TreeGrafter"/>
</dbReference>
<comment type="similarity">
    <text evidence="1">Belongs to the H-rev107 family.</text>
</comment>
<evidence type="ECO:0000256" key="5">
    <source>
        <dbReference type="SAM" id="MobiDB-lite"/>
    </source>
</evidence>
<evidence type="ECO:0000256" key="1">
    <source>
        <dbReference type="ARBA" id="ARBA00007824"/>
    </source>
</evidence>
<sequence>SSETSWDHHRQLGDLIEISRDNYKHWAVYVGAGFVVHFVNHSVFIFLCFDLKDGVSSGAAVQAANGIVRKEKMWDVVGKDKWKINNSMDRQYEPRPANAIVEDAKALVGKELRYDLVSFNCEHFVTKLRYGVAESPQVEIQRESDGKDKVQLREEHEKQRQLENHRQNNQAASWSQSFIAALLIENVGNHHLQNKHKPGGNQNSQK</sequence>
<feature type="compositionally biased region" description="Basic and acidic residues" evidence="5">
    <location>
        <begin position="140"/>
        <end position="166"/>
    </location>
</feature>
<organism evidence="8">
    <name type="scientific">Pundamilia nyererei</name>
    <dbReference type="NCBI Taxonomy" id="303518"/>
    <lineage>
        <taxon>Eukaryota</taxon>
        <taxon>Metazoa</taxon>
        <taxon>Chordata</taxon>
        <taxon>Craniata</taxon>
        <taxon>Vertebrata</taxon>
        <taxon>Euteleostomi</taxon>
        <taxon>Actinopterygii</taxon>
        <taxon>Neopterygii</taxon>
        <taxon>Teleostei</taxon>
        <taxon>Neoteleostei</taxon>
        <taxon>Acanthomorphata</taxon>
        <taxon>Ovalentaria</taxon>
        <taxon>Cichlomorphae</taxon>
        <taxon>Cichliformes</taxon>
        <taxon>Cichlidae</taxon>
        <taxon>African cichlids</taxon>
        <taxon>Pseudocrenilabrinae</taxon>
        <taxon>Haplochromini</taxon>
        <taxon>Pundamilia</taxon>
    </lineage>
</organism>
<evidence type="ECO:0000256" key="6">
    <source>
        <dbReference type="SAM" id="Phobius"/>
    </source>
</evidence>
<evidence type="ECO:0000256" key="4">
    <source>
        <dbReference type="ARBA" id="ARBA00023098"/>
    </source>
</evidence>
<keyword evidence="4" id="KW-0443">Lipid metabolism</keyword>
<proteinExistence type="inferred from homology"/>
<feature type="domain" description="LRAT" evidence="7">
    <location>
        <begin position="15"/>
        <end position="137"/>
    </location>
</feature>
<evidence type="ECO:0000256" key="2">
    <source>
        <dbReference type="ARBA" id="ARBA00022679"/>
    </source>
</evidence>
<keyword evidence="2" id="KW-0808">Transferase</keyword>
<keyword evidence="6" id="KW-0812">Transmembrane</keyword>
<dbReference type="InterPro" id="IPR051496">
    <property type="entry name" value="H-rev107_PLA/AT"/>
</dbReference>
<feature type="region of interest" description="Disordered" evidence="5">
    <location>
        <begin position="139"/>
        <end position="170"/>
    </location>
</feature>
<evidence type="ECO:0000313" key="8">
    <source>
        <dbReference type="Ensembl" id="ENSPNYP00000011065.1"/>
    </source>
</evidence>
<feature type="transmembrane region" description="Helical" evidence="6">
    <location>
        <begin position="26"/>
        <end position="49"/>
    </location>
</feature>
<dbReference type="Ensembl" id="ENSPNYT00000011331.1">
    <property type="protein sequence ID" value="ENSPNYP00000011065.1"/>
    <property type="gene ID" value="ENSPNYG00000008253.1"/>
</dbReference>
<dbReference type="GO" id="GO:0070292">
    <property type="term" value="P:N-acylphosphatidylethanolamine metabolic process"/>
    <property type="evidence" value="ECO:0007669"/>
    <property type="project" value="TreeGrafter"/>
</dbReference>
<dbReference type="GO" id="GO:0008970">
    <property type="term" value="F:phospholipase A1 activity"/>
    <property type="evidence" value="ECO:0007669"/>
    <property type="project" value="TreeGrafter"/>
</dbReference>